<keyword evidence="2" id="KW-0963">Cytoplasm</keyword>
<dbReference type="Proteomes" id="UP000078240">
    <property type="component" value="Unassembled WGS sequence"/>
</dbReference>
<keyword evidence="7 10" id="KW-0819">tRNA processing</keyword>
<keyword evidence="8 10" id="KW-0694">RNA-binding</keyword>
<dbReference type="InterPro" id="IPR059073">
    <property type="entry name" value="TRMT11_N"/>
</dbReference>
<reference evidence="13 14" key="1">
    <citation type="submission" date="2016-01" db="EMBL/GenBank/DDBJ databases">
        <title>Biosynthesis of antibiotic leucinostatins and their inhibition on Phytophthora in bio-control Purpureocillium lilacinum.</title>
        <authorList>
            <person name="Wang G."/>
            <person name="Liu Z."/>
            <person name="Lin R."/>
            <person name="Li E."/>
            <person name="Mao Z."/>
            <person name="Ling J."/>
            <person name="Yin W."/>
            <person name="Xie B."/>
        </authorList>
    </citation>
    <scope>NUCLEOTIDE SEQUENCE [LARGE SCALE GENOMIC DNA]</scope>
    <source>
        <strain evidence="13">PLBJ-1</strain>
    </source>
</reference>
<evidence type="ECO:0000259" key="11">
    <source>
        <dbReference type="Pfam" id="PF01170"/>
    </source>
</evidence>
<evidence type="ECO:0000256" key="3">
    <source>
        <dbReference type="ARBA" id="ARBA00022555"/>
    </source>
</evidence>
<dbReference type="GO" id="GO:0000049">
    <property type="term" value="F:tRNA binding"/>
    <property type="evidence" value="ECO:0007669"/>
    <property type="project" value="UniProtKB-UniRule"/>
</dbReference>
<keyword evidence="3 10" id="KW-0820">tRNA-binding</keyword>
<keyword evidence="6 10" id="KW-0949">S-adenosyl-L-methionine</keyword>
<dbReference type="InterPro" id="IPR029063">
    <property type="entry name" value="SAM-dependent_MTases_sf"/>
</dbReference>
<evidence type="ECO:0000256" key="5">
    <source>
        <dbReference type="ARBA" id="ARBA00022679"/>
    </source>
</evidence>
<dbReference type="PROSITE" id="PS51627">
    <property type="entry name" value="SAM_MT_TRM11"/>
    <property type="match status" value="1"/>
</dbReference>
<dbReference type="PIRSF" id="PIRSF017259">
    <property type="entry name" value="tRNA_mtfrase_TRM11"/>
    <property type="match status" value="1"/>
</dbReference>
<dbReference type="InterPro" id="IPR000241">
    <property type="entry name" value="RlmKL-like_Mtase"/>
</dbReference>
<comment type="subcellular location">
    <subcellularLocation>
        <location evidence="1">Cytoplasm</location>
    </subcellularLocation>
</comment>
<dbReference type="AlphaFoldDB" id="A0A179GVV7"/>
<organism evidence="13 14">
    <name type="scientific">Purpureocillium lilacinum</name>
    <name type="common">Paecilomyces lilacinus</name>
    <dbReference type="NCBI Taxonomy" id="33203"/>
    <lineage>
        <taxon>Eukaryota</taxon>
        <taxon>Fungi</taxon>
        <taxon>Dikarya</taxon>
        <taxon>Ascomycota</taxon>
        <taxon>Pezizomycotina</taxon>
        <taxon>Sordariomycetes</taxon>
        <taxon>Hypocreomycetidae</taxon>
        <taxon>Hypocreales</taxon>
        <taxon>Ophiocordycipitaceae</taxon>
        <taxon>Purpureocillium</taxon>
    </lineage>
</organism>
<evidence type="ECO:0000256" key="2">
    <source>
        <dbReference type="ARBA" id="ARBA00022490"/>
    </source>
</evidence>
<evidence type="ECO:0000259" key="12">
    <source>
        <dbReference type="Pfam" id="PF25904"/>
    </source>
</evidence>
<evidence type="ECO:0000313" key="13">
    <source>
        <dbReference type="EMBL" id="OAQ81391.1"/>
    </source>
</evidence>
<name>A0A179GVV7_PURLI</name>
<dbReference type="InterPro" id="IPR016691">
    <property type="entry name" value="TRMT11"/>
</dbReference>
<dbReference type="GO" id="GO:0005737">
    <property type="term" value="C:cytoplasm"/>
    <property type="evidence" value="ECO:0007669"/>
    <property type="project" value="UniProtKB-SubCell"/>
</dbReference>
<comment type="similarity">
    <text evidence="10">Belongs to the class I-like SAM-binding methyltransferase superfamily. TRM11 methyltransferase family.</text>
</comment>
<dbReference type="EMBL" id="LSBH01000003">
    <property type="protein sequence ID" value="OAQ81391.1"/>
    <property type="molecule type" value="Genomic_DNA"/>
</dbReference>
<dbReference type="PROSITE" id="PS00092">
    <property type="entry name" value="N6_MTASE"/>
    <property type="match status" value="1"/>
</dbReference>
<evidence type="ECO:0000256" key="7">
    <source>
        <dbReference type="ARBA" id="ARBA00022694"/>
    </source>
</evidence>
<evidence type="ECO:0000256" key="4">
    <source>
        <dbReference type="ARBA" id="ARBA00022603"/>
    </source>
</evidence>
<dbReference type="PANTHER" id="PTHR13370">
    <property type="entry name" value="RNA METHYLASE-RELATED"/>
    <property type="match status" value="1"/>
</dbReference>
<evidence type="ECO:0000313" key="14">
    <source>
        <dbReference type="Proteomes" id="UP000078240"/>
    </source>
</evidence>
<feature type="domain" description="Ribosomal RNA large subunit methyltransferase K/L-like methyltransferase" evidence="11">
    <location>
        <begin position="182"/>
        <end position="295"/>
    </location>
</feature>
<protein>
    <recommendedName>
        <fullName evidence="9">tRNA (guanine(10)-N(2))-methyltransferase</fullName>
        <ecNumber evidence="9">2.1.1.214</ecNumber>
    </recommendedName>
</protein>
<feature type="domain" description="tRNA (guanine(10)-N(2))-methyltransferase TRMT11 N-terminal" evidence="12">
    <location>
        <begin position="1"/>
        <end position="171"/>
    </location>
</feature>
<evidence type="ECO:0000256" key="10">
    <source>
        <dbReference type="PROSITE-ProRule" id="PRU00959"/>
    </source>
</evidence>
<evidence type="ECO:0000256" key="9">
    <source>
        <dbReference type="ARBA" id="ARBA00066937"/>
    </source>
</evidence>
<dbReference type="InterPro" id="IPR002052">
    <property type="entry name" value="DNA_methylase_N6_adenine_CS"/>
</dbReference>
<accession>A0A179GVV7</accession>
<dbReference type="GO" id="GO:0030488">
    <property type="term" value="P:tRNA methylation"/>
    <property type="evidence" value="ECO:0007669"/>
    <property type="project" value="EnsemblFungi"/>
</dbReference>
<dbReference type="EC" id="2.1.1.214" evidence="9"/>
<keyword evidence="4 10" id="KW-0489">Methyltransferase</keyword>
<dbReference type="Pfam" id="PF25904">
    <property type="entry name" value="Tmrp11_N"/>
    <property type="match status" value="1"/>
</dbReference>
<dbReference type="Gene3D" id="3.40.50.150">
    <property type="entry name" value="Vaccinia Virus protein VP39"/>
    <property type="match status" value="1"/>
</dbReference>
<evidence type="ECO:0000256" key="8">
    <source>
        <dbReference type="ARBA" id="ARBA00022884"/>
    </source>
</evidence>
<proteinExistence type="inferred from homology"/>
<dbReference type="Pfam" id="PF01170">
    <property type="entry name" value="UPF0020"/>
    <property type="match status" value="1"/>
</dbReference>
<keyword evidence="5 10" id="KW-0808">Transferase</keyword>
<comment type="caution">
    <text evidence="13">The sequence shown here is derived from an EMBL/GenBank/DDBJ whole genome shotgun (WGS) entry which is preliminary data.</text>
</comment>
<gene>
    <name evidence="13" type="ORF">VFPBJ_03975</name>
</gene>
<sequence>MEFIIKFAQTHETFRLAEIEALAVIEDVDLTVIEYSDQSPLCLVSLPSVEAAQKLIRRSILAQSIHEFWAKGATLSALHESNKTRTAHLWPQYKEPSFKFDVEYFQGARTAAQRLAIINSFDYLPFDGPIRMKDPDHIFTVFEIWPFDSVPLGIENPDMVYLGRFVAASSRDVILRFDLKKRGYISTTSMDSELSLVTANIALAAPGKLFYDPFVGTGSFPIACAHFGAIGWGSDIDGRSIRGTGGHKSLRGNFEQYGLQSCLGDVFSADLINSPIKRGRRIWDGIVCDPPYGVREGLRVLGLRDPEKTPWLIEKGKKDGSLPDFVPPKKPYSFFAMLNDILIFASETLVDNGRVSFWMPTANDEELEIPVPTHPCLEIVAVCVQVFNKWSRRLITYRRIPDSQVTPSALESYHATGKADSIGTTADELNPFRRGYFRKFEASE</sequence>
<evidence type="ECO:0000256" key="6">
    <source>
        <dbReference type="ARBA" id="ARBA00022691"/>
    </source>
</evidence>
<evidence type="ECO:0000256" key="1">
    <source>
        <dbReference type="ARBA" id="ARBA00004496"/>
    </source>
</evidence>
<dbReference type="GO" id="GO:0043528">
    <property type="term" value="C:tRNA (m2G10) methyltransferase complex"/>
    <property type="evidence" value="ECO:0007669"/>
    <property type="project" value="EnsemblFungi"/>
</dbReference>
<dbReference type="GO" id="GO:0160102">
    <property type="term" value="F:tRNA (guanine(10)-N2)-methyltransferase activity"/>
    <property type="evidence" value="ECO:0007669"/>
    <property type="project" value="UniProtKB-EC"/>
</dbReference>
<dbReference type="SUPFAM" id="SSF53335">
    <property type="entry name" value="S-adenosyl-L-methionine-dependent methyltransferases"/>
    <property type="match status" value="1"/>
</dbReference>
<dbReference type="PANTHER" id="PTHR13370:SF3">
    <property type="entry name" value="TRNA (GUANINE(10)-N2)-METHYLTRANSFERASE HOMOLOG"/>
    <property type="match status" value="1"/>
</dbReference>